<evidence type="ECO:0000313" key="1">
    <source>
        <dbReference type="EMBL" id="SEM00955.1"/>
    </source>
</evidence>
<dbReference type="Pfam" id="PF19741">
    <property type="entry name" value="DUF6230"/>
    <property type="match status" value="1"/>
</dbReference>
<proteinExistence type="predicted"/>
<dbReference type="AlphaFoldDB" id="A0A1H7UW85"/>
<gene>
    <name evidence="1" type="ORF">SAMN05414137_116198</name>
</gene>
<sequence>MSGAGRIMGPGRAAGLAQRALAGWNGRMRASAADGTRRGTRWGRTALVVLPAAAAIASVGQAMAQGALAASFNVNGSPFTLTSNGVQGSGFGAILNTPSVEGSSGTVTTTTGMARVGFAQAGLAGLCGIVHQSIAGLPYSLLLTAGQAVTATPPSTVTTDINASDLYIEANTLNGATTTLQNAVLGLAADQVLVDGKQLTGYQPGGFGLGSDGGTGGSSVTLAGLNASAYDAEIAGSLTLPGLQIRVQAGTATSC</sequence>
<keyword evidence="2" id="KW-1185">Reference proteome</keyword>
<dbReference type="STRING" id="235985.SAMN05414137_116198"/>
<protein>
    <recommendedName>
        <fullName evidence="3">Cholesterol esterase</fullName>
    </recommendedName>
</protein>
<reference evidence="2" key="1">
    <citation type="submission" date="2016-10" db="EMBL/GenBank/DDBJ databases">
        <authorList>
            <person name="Varghese N."/>
        </authorList>
    </citation>
    <scope>NUCLEOTIDE SEQUENCE [LARGE SCALE GENOMIC DNA]</scope>
    <source>
        <strain evidence="2">DSM 45096 / BCRC 16803 / CGMCC 4.1857 / CIP 109030 / JCM 12277 / KCTC 19219 / NBRC 100920 / 33214</strain>
    </source>
</reference>
<dbReference type="OrthoDB" id="3686197at2"/>
<accession>A0A1H7UW85</accession>
<dbReference type="EMBL" id="FOAZ01000016">
    <property type="protein sequence ID" value="SEM00955.1"/>
    <property type="molecule type" value="Genomic_DNA"/>
</dbReference>
<organism evidence="1 2">
    <name type="scientific">Streptacidiphilus jiangxiensis</name>
    <dbReference type="NCBI Taxonomy" id="235985"/>
    <lineage>
        <taxon>Bacteria</taxon>
        <taxon>Bacillati</taxon>
        <taxon>Actinomycetota</taxon>
        <taxon>Actinomycetes</taxon>
        <taxon>Kitasatosporales</taxon>
        <taxon>Streptomycetaceae</taxon>
        <taxon>Streptacidiphilus</taxon>
    </lineage>
</organism>
<dbReference type="Proteomes" id="UP000183015">
    <property type="component" value="Unassembled WGS sequence"/>
</dbReference>
<dbReference type="RefSeq" id="WP_042451390.1">
    <property type="nucleotide sequence ID" value="NZ_BBPN01000022.1"/>
</dbReference>
<evidence type="ECO:0000313" key="2">
    <source>
        <dbReference type="Proteomes" id="UP000183015"/>
    </source>
</evidence>
<dbReference type="eggNOG" id="ENOG5034B9T">
    <property type="taxonomic scope" value="Bacteria"/>
</dbReference>
<evidence type="ECO:0008006" key="3">
    <source>
        <dbReference type="Google" id="ProtNLM"/>
    </source>
</evidence>
<dbReference type="InterPro" id="IPR046198">
    <property type="entry name" value="DUF6230"/>
</dbReference>
<name>A0A1H7UW85_STRJI</name>